<evidence type="ECO:0000313" key="6">
    <source>
        <dbReference type="Proteomes" id="UP000234840"/>
    </source>
</evidence>
<feature type="transmembrane region" description="Helical" evidence="1">
    <location>
        <begin position="6"/>
        <end position="32"/>
    </location>
</feature>
<dbReference type="EMBL" id="NIHW01000017">
    <property type="protein sequence ID" value="PLT86699.1"/>
    <property type="molecule type" value="Genomic_DNA"/>
</dbReference>
<keyword evidence="1" id="KW-0472">Membrane</keyword>
<dbReference type="Proteomes" id="UP001148455">
    <property type="component" value="Unassembled WGS sequence"/>
</dbReference>
<organism evidence="5 6">
    <name type="scientific">Mediterraneibacter gnavus</name>
    <name type="common">Ruminococcus gnavus</name>
    <dbReference type="NCBI Taxonomy" id="33038"/>
    <lineage>
        <taxon>Bacteria</taxon>
        <taxon>Bacillati</taxon>
        <taxon>Bacillota</taxon>
        <taxon>Clostridia</taxon>
        <taxon>Lachnospirales</taxon>
        <taxon>Lachnospiraceae</taxon>
        <taxon>Mediterraneibacter</taxon>
    </lineage>
</organism>
<evidence type="ECO:0000313" key="4">
    <source>
        <dbReference type="EMBL" id="PLT70417.1"/>
    </source>
</evidence>
<dbReference type="EMBL" id="JAPZED010000011">
    <property type="protein sequence ID" value="MCZ7694574.1"/>
    <property type="molecule type" value="Genomic_DNA"/>
</dbReference>
<dbReference type="Proteomes" id="UP000234891">
    <property type="component" value="Unassembled WGS sequence"/>
</dbReference>
<evidence type="ECO:0000313" key="3">
    <source>
        <dbReference type="EMBL" id="PLT55023.1"/>
    </source>
</evidence>
<reference evidence="6 7" key="1">
    <citation type="journal article" date="2017" name="Genome Med.">
        <title>A novel Ruminococcus gnavus clade enriched in inflammatory bowel disease patients.</title>
        <authorList>
            <person name="Hall A.B."/>
            <person name="Yassour M."/>
            <person name="Sauk J."/>
            <person name="Garner A."/>
            <person name="Jiang X."/>
            <person name="Arthur T."/>
            <person name="Lagoudas G.K."/>
            <person name="Vatanen T."/>
            <person name="Fornelos N."/>
            <person name="Wilson R."/>
            <person name="Bertha M."/>
            <person name="Cohen M."/>
            <person name="Garber J."/>
            <person name="Khalili H."/>
            <person name="Gevers D."/>
            <person name="Ananthakrishnan A.N."/>
            <person name="Kugathasan S."/>
            <person name="Lander E.S."/>
            <person name="Blainey P."/>
            <person name="Vlamakis H."/>
            <person name="Xavier R.J."/>
            <person name="Huttenhower C."/>
        </authorList>
    </citation>
    <scope>NUCLEOTIDE SEQUENCE [LARGE SCALE GENOMIC DNA]</scope>
    <source>
        <strain evidence="3 7">RJX1118</strain>
        <strain evidence="4 8">RJX1124</strain>
        <strain evidence="5 6">RJX1128</strain>
    </source>
</reference>
<evidence type="ECO:0008006" key="9">
    <source>
        <dbReference type="Google" id="ProtNLM"/>
    </source>
</evidence>
<evidence type="ECO:0000313" key="5">
    <source>
        <dbReference type="EMBL" id="PLT86699.1"/>
    </source>
</evidence>
<feature type="transmembrane region" description="Helical" evidence="1">
    <location>
        <begin position="88"/>
        <end position="107"/>
    </location>
</feature>
<dbReference type="AlphaFoldDB" id="A0A2N5PZU8"/>
<name>A0A2N5PZU8_MEDGN</name>
<dbReference type="Proteomes" id="UP000234849">
    <property type="component" value="Unassembled WGS sequence"/>
</dbReference>
<protein>
    <recommendedName>
        <fullName evidence="9">DUF3784 domain-containing protein</fullName>
    </recommendedName>
</protein>
<reference evidence="2" key="2">
    <citation type="submission" date="2022-12" db="EMBL/GenBank/DDBJ databases">
        <title>Genome of R. gnavus strain RSHDN_123.</title>
        <authorList>
            <person name="Abdugheni R."/>
        </authorList>
    </citation>
    <scope>NUCLEOTIDE SEQUENCE</scope>
    <source>
        <strain evidence="2">RSHDN_123</strain>
    </source>
</reference>
<evidence type="ECO:0000256" key="1">
    <source>
        <dbReference type="SAM" id="Phobius"/>
    </source>
</evidence>
<evidence type="ECO:0000313" key="8">
    <source>
        <dbReference type="Proteomes" id="UP000234891"/>
    </source>
</evidence>
<evidence type="ECO:0000313" key="7">
    <source>
        <dbReference type="Proteomes" id="UP000234849"/>
    </source>
</evidence>
<dbReference type="EMBL" id="NIHS01000035">
    <property type="protein sequence ID" value="PLT70417.1"/>
    <property type="molecule type" value="Genomic_DNA"/>
</dbReference>
<accession>A0A2N5PZU8</accession>
<gene>
    <name evidence="3" type="ORF">CDL18_08850</name>
    <name evidence="5" type="ORF">CDL20_07955</name>
    <name evidence="4" type="ORF">CDL26_14355</name>
    <name evidence="2" type="ORF">O8D18_11065</name>
</gene>
<dbReference type="RefSeq" id="WP_101871379.1">
    <property type="nucleotide sequence ID" value="NZ_CAXSWW010000021.1"/>
</dbReference>
<proteinExistence type="predicted"/>
<dbReference type="EMBL" id="NIHM01000010">
    <property type="protein sequence ID" value="PLT55023.1"/>
    <property type="molecule type" value="Genomic_DNA"/>
</dbReference>
<dbReference type="Proteomes" id="UP000234840">
    <property type="component" value="Unassembled WGS sequence"/>
</dbReference>
<keyword evidence="1" id="KW-0812">Transmembrane</keyword>
<comment type="caution">
    <text evidence="5">The sequence shown here is derived from an EMBL/GenBank/DDBJ whole genome shotgun (WGS) entry which is preliminary data.</text>
</comment>
<keyword evidence="1" id="KW-1133">Transmembrane helix</keyword>
<sequence>MGKLIGIILIYIIGISLAGFLAAGILLALFYIKKRISHMTADKWELYFNNLSNKKILFRGFIIYAASLCLIGMLSFILFEIFHYEYAYTLSQCFFLIGILYAIVEYLTNKKMLLEKLNRLHQ</sequence>
<feature type="transmembrane region" description="Helical" evidence="1">
    <location>
        <begin position="61"/>
        <end position="82"/>
    </location>
</feature>
<evidence type="ECO:0000313" key="2">
    <source>
        <dbReference type="EMBL" id="MCZ7694574.1"/>
    </source>
</evidence>